<comment type="caution">
    <text evidence="1">The sequence shown here is derived from an EMBL/GenBank/DDBJ whole genome shotgun (WGS) entry which is preliminary data.</text>
</comment>
<evidence type="ECO:0000313" key="2">
    <source>
        <dbReference type="Proteomes" id="UP001157125"/>
    </source>
</evidence>
<gene>
    <name evidence="1" type="ORF">GCM10025876_04180</name>
</gene>
<organism evidence="1 2">
    <name type="scientific">Demequina litorisediminis</name>
    <dbReference type="NCBI Taxonomy" id="1849022"/>
    <lineage>
        <taxon>Bacteria</taxon>
        <taxon>Bacillati</taxon>
        <taxon>Actinomycetota</taxon>
        <taxon>Actinomycetes</taxon>
        <taxon>Micrococcales</taxon>
        <taxon>Demequinaceae</taxon>
        <taxon>Demequina</taxon>
    </lineage>
</organism>
<proteinExistence type="predicted"/>
<protein>
    <submittedName>
        <fullName evidence="1">Uncharacterized protein</fullName>
    </submittedName>
</protein>
<dbReference type="Proteomes" id="UP001157125">
    <property type="component" value="Unassembled WGS sequence"/>
</dbReference>
<name>A0ABQ6IBU5_9MICO</name>
<sequence>MPPNPNVIRVITNAPAATIKPVICRLSLLLAMEVDERAALAENQPDDEWCDKAEEPCRDHHGDAGHEVNQHRVHAGVGLEHRLGCGRAVLGRVLRPWGLLIAAVGRLVGRGRGHGSAGGGGAVG</sequence>
<evidence type="ECO:0000313" key="1">
    <source>
        <dbReference type="EMBL" id="GMA34214.1"/>
    </source>
</evidence>
<accession>A0ABQ6IBU5</accession>
<dbReference type="EMBL" id="BSUN01000001">
    <property type="protein sequence ID" value="GMA34214.1"/>
    <property type="molecule type" value="Genomic_DNA"/>
</dbReference>
<keyword evidence="2" id="KW-1185">Reference proteome</keyword>
<reference evidence="2" key="1">
    <citation type="journal article" date="2019" name="Int. J. Syst. Evol. Microbiol.">
        <title>The Global Catalogue of Microorganisms (GCM) 10K type strain sequencing project: providing services to taxonomists for standard genome sequencing and annotation.</title>
        <authorList>
            <consortium name="The Broad Institute Genomics Platform"/>
            <consortium name="The Broad Institute Genome Sequencing Center for Infectious Disease"/>
            <person name="Wu L."/>
            <person name="Ma J."/>
        </authorList>
    </citation>
    <scope>NUCLEOTIDE SEQUENCE [LARGE SCALE GENOMIC DNA]</scope>
    <source>
        <strain evidence="2">NBRC 112299</strain>
    </source>
</reference>